<proteinExistence type="predicted"/>
<dbReference type="EMBL" id="PQ015378">
    <property type="protein sequence ID" value="XDJ14829.1"/>
    <property type="molecule type" value="Genomic_DNA"/>
</dbReference>
<reference evidence="1" key="1">
    <citation type="submission" date="2024-07" db="EMBL/GenBank/DDBJ databases">
        <authorList>
            <person name="Bringhurst R.M."/>
            <person name="Homer T.E."/>
        </authorList>
    </citation>
    <scope>NUCLEOTIDE SEQUENCE</scope>
</reference>
<organism evidence="1">
    <name type="scientific">Pseudomonas phage RVTF4</name>
    <dbReference type="NCBI Taxonomy" id="3236931"/>
    <lineage>
        <taxon>Viruses</taxon>
    </lineage>
</organism>
<accession>A0AB39CD75</accession>
<evidence type="ECO:0000313" key="1">
    <source>
        <dbReference type="EMBL" id="XDJ14829.1"/>
    </source>
</evidence>
<protein>
    <submittedName>
        <fullName evidence="1">Virion structural protein</fullName>
    </submittedName>
</protein>
<sequence length="280" mass="31249">MIELMLIVGKSRGVIQFPDSGPGSKTLMLGTKDLGYFGEVPENQFLGRGEFLSMHPVKGDVTTPPAGHVFTWHKFMYKEKVIYLPSWHMQSNNKWNDLYNAGLVYGVDGPGTFPLNPAVNQRTAFLRPDLSDGRYYEFITRLPQGHEADPYTDATNLRNNEWTDIVNFNIGQAIPSLGTAVLTYNTFSTLVERYGYRSKTAITAWDKNTPSTGLAWVPFIELVPLGSKAIGPTNIYSIFDGDNPPYGVNADFVDLALSPSNVYATQHNQRQPQLLSFELT</sequence>
<name>A0AB39CD75_9VIRU</name>